<dbReference type="InterPro" id="IPR036866">
    <property type="entry name" value="RibonucZ/Hydroxyglut_hydro"/>
</dbReference>
<dbReference type="OrthoDB" id="9800872at2"/>
<dbReference type="CDD" id="cd07724">
    <property type="entry name" value="POD-like_MBL-fold"/>
    <property type="match status" value="1"/>
</dbReference>
<dbReference type="PROSITE" id="PS50206">
    <property type="entry name" value="RHODANESE_3"/>
    <property type="match status" value="2"/>
</dbReference>
<organism evidence="3 4">
    <name type="scientific">Dethiobacter alkaliphilus AHT 1</name>
    <dbReference type="NCBI Taxonomy" id="555088"/>
    <lineage>
        <taxon>Bacteria</taxon>
        <taxon>Bacillati</taxon>
        <taxon>Bacillota</taxon>
        <taxon>Dethiobacteria</taxon>
        <taxon>Dethiobacterales</taxon>
        <taxon>Dethiobacteraceae</taxon>
        <taxon>Dethiobacter</taxon>
    </lineage>
</organism>
<dbReference type="Gene3D" id="3.40.250.10">
    <property type="entry name" value="Rhodanese-like domain"/>
    <property type="match status" value="2"/>
</dbReference>
<dbReference type="InterPro" id="IPR036873">
    <property type="entry name" value="Rhodanese-like_dom_sf"/>
</dbReference>
<dbReference type="SMART" id="SM00450">
    <property type="entry name" value="RHOD"/>
    <property type="match status" value="2"/>
</dbReference>
<dbReference type="Proteomes" id="UP000006443">
    <property type="component" value="Unassembled WGS sequence"/>
</dbReference>
<dbReference type="Pfam" id="PF00581">
    <property type="entry name" value="Rhodanese"/>
    <property type="match status" value="2"/>
</dbReference>
<sequence>MLFSRIESEGLSHYSYLFGTRGEAAVIDPRRDCEEYIEQATRAGMRITHIFETHRNEDYCIGSVELAARTGAQIWHADSQLEYGYGKPVTDGATWQIGSLRLRAMHTPGHTPGSVSYVLDDKEGSPWAVFTGDTLFAGDVGRVDLLGKEQSEELAGQLYDSLYNKILPLGDGILVCPAHGPGSVCGTAIADRPWTTIGQEKDKNPRLKFASRDEFIVNTAMMLERPPYFLQMEKLNVEGAPLLSTVPQLKHYDPQAFRKARENAVVLDVRSDISFSGAHVPGAISIWMGGLSGFAGWFLPYDKPILLIAEQHDLEIAVRQLIRMGFDNVLGTLSGGMLGWHTAGFASESVDTIIVQQLCRSLDDGLEPWILDVRTKEELDRDGRIPGAHHVHLTQLPRHLKEIPQNREVYIFCASGLRSMVAASLLKREGMENIVVVLGGLAGWSSTTCPIEK</sequence>
<dbReference type="SUPFAM" id="SSF52821">
    <property type="entry name" value="Rhodanese/Cell cycle control phosphatase"/>
    <property type="match status" value="2"/>
</dbReference>
<dbReference type="eggNOG" id="COG0491">
    <property type="taxonomic scope" value="Bacteria"/>
</dbReference>
<dbReference type="FunFam" id="3.60.15.10:FF:000030">
    <property type="entry name" value="Metallo-beta-lactamase family protein"/>
    <property type="match status" value="1"/>
</dbReference>
<dbReference type="Pfam" id="PF00753">
    <property type="entry name" value="Lactamase_B"/>
    <property type="match status" value="1"/>
</dbReference>
<dbReference type="PANTHER" id="PTHR43084">
    <property type="entry name" value="PERSULFIDE DIOXYGENASE ETHE1"/>
    <property type="match status" value="1"/>
</dbReference>
<evidence type="ECO:0000313" key="3">
    <source>
        <dbReference type="EMBL" id="EEG78778.1"/>
    </source>
</evidence>
<dbReference type="Gene3D" id="3.60.15.10">
    <property type="entry name" value="Ribonuclease Z/Hydroxyacylglutathione hydrolase-like"/>
    <property type="match status" value="1"/>
</dbReference>
<dbReference type="InterPro" id="IPR051682">
    <property type="entry name" value="Mito_Persulfide_Diox"/>
</dbReference>
<name>C0GC43_DETAL</name>
<keyword evidence="4" id="KW-1185">Reference proteome</keyword>
<dbReference type="InterPro" id="IPR044528">
    <property type="entry name" value="POD-like_MBL-fold"/>
</dbReference>
<feature type="domain" description="Rhodanese" evidence="2">
    <location>
        <begin position="370"/>
        <end position="453"/>
    </location>
</feature>
<dbReference type="AlphaFoldDB" id="C0GC43"/>
<dbReference type="SMART" id="SM00849">
    <property type="entry name" value="Lactamase_B"/>
    <property type="match status" value="1"/>
</dbReference>
<dbReference type="EMBL" id="ACJM01000001">
    <property type="protein sequence ID" value="EEG78778.1"/>
    <property type="molecule type" value="Genomic_DNA"/>
</dbReference>
<dbReference type="InterPro" id="IPR001279">
    <property type="entry name" value="Metallo-B-lactamas"/>
</dbReference>
<dbReference type="GO" id="GO:0050313">
    <property type="term" value="F:sulfur dioxygenase activity"/>
    <property type="evidence" value="ECO:0007669"/>
    <property type="project" value="InterPro"/>
</dbReference>
<proteinExistence type="predicted"/>
<dbReference type="SUPFAM" id="SSF56281">
    <property type="entry name" value="Metallo-hydrolase/oxidoreductase"/>
    <property type="match status" value="1"/>
</dbReference>
<dbReference type="eggNOG" id="COG0607">
    <property type="taxonomic scope" value="Bacteria"/>
</dbReference>
<dbReference type="RefSeq" id="WP_008513744.1">
    <property type="nucleotide sequence ID" value="NZ_ACJM01000001.1"/>
</dbReference>
<reference evidence="3 4" key="1">
    <citation type="submission" date="2009-02" db="EMBL/GenBank/DDBJ databases">
        <title>Sequencing of the draft genome and assembly of Dethiobacter alkaliphilus AHT 1.</title>
        <authorList>
            <consortium name="US DOE Joint Genome Institute (JGI-PGF)"/>
            <person name="Lucas S."/>
            <person name="Copeland A."/>
            <person name="Lapidus A."/>
            <person name="Glavina del Rio T."/>
            <person name="Dalin E."/>
            <person name="Tice H."/>
            <person name="Bruce D."/>
            <person name="Goodwin L."/>
            <person name="Pitluck S."/>
            <person name="Larimer F."/>
            <person name="Land M.L."/>
            <person name="Hauser L."/>
            <person name="Muyzer G."/>
        </authorList>
    </citation>
    <scope>NUCLEOTIDE SEQUENCE [LARGE SCALE GENOMIC DNA]</scope>
    <source>
        <strain evidence="3 4">AHT 1</strain>
    </source>
</reference>
<evidence type="ECO:0000259" key="2">
    <source>
        <dbReference type="PROSITE" id="PS50206"/>
    </source>
</evidence>
<accession>C0GC43</accession>
<keyword evidence="1" id="KW-0479">Metal-binding</keyword>
<gene>
    <name evidence="3" type="ORF">DealDRAFT_0052</name>
</gene>
<dbReference type="PANTHER" id="PTHR43084:SF1">
    <property type="entry name" value="PERSULFIDE DIOXYGENASE ETHE1, MITOCHONDRIAL"/>
    <property type="match status" value="1"/>
</dbReference>
<evidence type="ECO:0000256" key="1">
    <source>
        <dbReference type="ARBA" id="ARBA00022723"/>
    </source>
</evidence>
<dbReference type="GO" id="GO:0006749">
    <property type="term" value="P:glutathione metabolic process"/>
    <property type="evidence" value="ECO:0007669"/>
    <property type="project" value="InterPro"/>
</dbReference>
<dbReference type="GO" id="GO:0070813">
    <property type="term" value="P:hydrogen sulfide metabolic process"/>
    <property type="evidence" value="ECO:0007669"/>
    <property type="project" value="TreeGrafter"/>
</dbReference>
<evidence type="ECO:0000313" key="4">
    <source>
        <dbReference type="Proteomes" id="UP000006443"/>
    </source>
</evidence>
<comment type="caution">
    <text evidence="3">The sequence shown here is derived from an EMBL/GenBank/DDBJ whole genome shotgun (WGS) entry which is preliminary data.</text>
</comment>
<dbReference type="GO" id="GO:0046872">
    <property type="term" value="F:metal ion binding"/>
    <property type="evidence" value="ECO:0007669"/>
    <property type="project" value="UniProtKB-KW"/>
</dbReference>
<dbReference type="CDD" id="cd00158">
    <property type="entry name" value="RHOD"/>
    <property type="match status" value="2"/>
</dbReference>
<feature type="domain" description="Rhodanese" evidence="2">
    <location>
        <begin position="260"/>
        <end position="349"/>
    </location>
</feature>
<dbReference type="InterPro" id="IPR001763">
    <property type="entry name" value="Rhodanese-like_dom"/>
</dbReference>
<dbReference type="STRING" id="555088.DealDRAFT_0052"/>
<protein>
    <submittedName>
        <fullName evidence="3">Beta-lactamase domain protein</fullName>
    </submittedName>
</protein>